<accession>A0AAD2EGA7</accession>
<evidence type="ECO:0000313" key="10">
    <source>
        <dbReference type="Proteomes" id="UP000834106"/>
    </source>
</evidence>
<keyword evidence="6" id="KW-0442">Lipid degradation</keyword>
<evidence type="ECO:0000256" key="4">
    <source>
        <dbReference type="ARBA" id="ARBA00022729"/>
    </source>
</evidence>
<comment type="similarity">
    <text evidence="2">Belongs to the 'GDSL' lipolytic enzyme family.</text>
</comment>
<dbReference type="Proteomes" id="UP000834106">
    <property type="component" value="Chromosome 23"/>
</dbReference>
<dbReference type="AlphaFoldDB" id="A0AAD2EGA7"/>
<keyword evidence="4 8" id="KW-0732">Signal</keyword>
<evidence type="ECO:0000256" key="6">
    <source>
        <dbReference type="ARBA" id="ARBA00022963"/>
    </source>
</evidence>
<dbReference type="GO" id="GO:0016788">
    <property type="term" value="F:hydrolase activity, acting on ester bonds"/>
    <property type="evidence" value="ECO:0007669"/>
    <property type="project" value="InterPro"/>
</dbReference>
<evidence type="ECO:0000256" key="5">
    <source>
        <dbReference type="ARBA" id="ARBA00022801"/>
    </source>
</evidence>
<evidence type="ECO:0008006" key="11">
    <source>
        <dbReference type="Google" id="ProtNLM"/>
    </source>
</evidence>
<dbReference type="EMBL" id="OU503058">
    <property type="protein sequence ID" value="CAI9786970.1"/>
    <property type="molecule type" value="Genomic_DNA"/>
</dbReference>
<evidence type="ECO:0000256" key="7">
    <source>
        <dbReference type="ARBA" id="ARBA00023098"/>
    </source>
</evidence>
<protein>
    <recommendedName>
        <fullName evidence="11">GDSL esterase/lipase</fullName>
    </recommendedName>
</protein>
<feature type="signal peptide" evidence="8">
    <location>
        <begin position="1"/>
        <end position="24"/>
    </location>
</feature>
<dbReference type="InterPro" id="IPR035669">
    <property type="entry name" value="SGNH_plant_lipase-like"/>
</dbReference>
<dbReference type="CDD" id="cd01837">
    <property type="entry name" value="SGNH_plant_lipase_like"/>
    <property type="match status" value="1"/>
</dbReference>
<keyword evidence="3" id="KW-0964">Secreted</keyword>
<gene>
    <name evidence="9" type="ORF">FPE_LOCUS34400</name>
</gene>
<proteinExistence type="inferred from homology"/>
<dbReference type="GO" id="GO:0005576">
    <property type="term" value="C:extracellular region"/>
    <property type="evidence" value="ECO:0007669"/>
    <property type="project" value="UniProtKB-SubCell"/>
</dbReference>
<feature type="chain" id="PRO_5042015231" description="GDSL esterase/lipase" evidence="8">
    <location>
        <begin position="25"/>
        <end position="373"/>
    </location>
</feature>
<evidence type="ECO:0000256" key="2">
    <source>
        <dbReference type="ARBA" id="ARBA00008668"/>
    </source>
</evidence>
<sequence>MAEYFRFYGFCVLSCLLLSSGAAGEEDAFAPEAGVSDGRRAMVPAMFIFGDSLIDNGNNNNLPSFAKANYFPYGIDFNGGPTGRFSNGYTMVDTIAELLGLPLIPAYSEARSGDQMRYGINYASAAAGILDITGRNFVGRIPFNQQIRNFENTLDQITDNLGAPDVAQALARCIFFVGMGSNDYLNNYLMPNYPTKNQYNAQQYADLLVHQYSQQLTRLYNLGARKFVIAGLGLMGCIPSILAQSSNGMCSQEVNQLVLPFNTNTKAMINQLSANLPGSKFSYIDVKNMFQDLLANARLYGFGVVNRGCCGIGRNSGQITCLPFQMPCLDRNRYIFWDAFHPTAAVNILFGRNAFNGNQNMVYPINIEQLAKL</sequence>
<dbReference type="PANTHER" id="PTHR45650">
    <property type="entry name" value="GDSL-LIKE LIPASE/ACYLHYDROLASE-RELATED"/>
    <property type="match status" value="1"/>
</dbReference>
<keyword evidence="7" id="KW-0443">Lipid metabolism</keyword>
<dbReference type="InterPro" id="IPR051238">
    <property type="entry name" value="GDSL_esterase/lipase"/>
</dbReference>
<dbReference type="Pfam" id="PF00657">
    <property type="entry name" value="Lipase_GDSL"/>
    <property type="match status" value="1"/>
</dbReference>
<evidence type="ECO:0000256" key="1">
    <source>
        <dbReference type="ARBA" id="ARBA00004613"/>
    </source>
</evidence>
<dbReference type="PANTHER" id="PTHR45650:SF22">
    <property type="entry name" value="OS05G0419800 PROTEIN"/>
    <property type="match status" value="1"/>
</dbReference>
<keyword evidence="5" id="KW-0378">Hydrolase</keyword>
<evidence type="ECO:0000256" key="3">
    <source>
        <dbReference type="ARBA" id="ARBA00022525"/>
    </source>
</evidence>
<comment type="subcellular location">
    <subcellularLocation>
        <location evidence="1">Secreted</location>
    </subcellularLocation>
</comment>
<dbReference type="Gene3D" id="3.40.50.1110">
    <property type="entry name" value="SGNH hydrolase"/>
    <property type="match status" value="1"/>
</dbReference>
<keyword evidence="10" id="KW-1185">Reference proteome</keyword>
<evidence type="ECO:0000313" key="9">
    <source>
        <dbReference type="EMBL" id="CAI9786970.1"/>
    </source>
</evidence>
<organism evidence="9 10">
    <name type="scientific">Fraxinus pennsylvanica</name>
    <dbReference type="NCBI Taxonomy" id="56036"/>
    <lineage>
        <taxon>Eukaryota</taxon>
        <taxon>Viridiplantae</taxon>
        <taxon>Streptophyta</taxon>
        <taxon>Embryophyta</taxon>
        <taxon>Tracheophyta</taxon>
        <taxon>Spermatophyta</taxon>
        <taxon>Magnoliopsida</taxon>
        <taxon>eudicotyledons</taxon>
        <taxon>Gunneridae</taxon>
        <taxon>Pentapetalae</taxon>
        <taxon>asterids</taxon>
        <taxon>lamiids</taxon>
        <taxon>Lamiales</taxon>
        <taxon>Oleaceae</taxon>
        <taxon>Oleeae</taxon>
        <taxon>Fraxinus</taxon>
    </lineage>
</organism>
<dbReference type="InterPro" id="IPR001087">
    <property type="entry name" value="GDSL"/>
</dbReference>
<name>A0AAD2EGA7_9LAMI</name>
<evidence type="ECO:0000256" key="8">
    <source>
        <dbReference type="SAM" id="SignalP"/>
    </source>
</evidence>
<reference evidence="9" key="1">
    <citation type="submission" date="2023-05" db="EMBL/GenBank/DDBJ databases">
        <authorList>
            <person name="Huff M."/>
        </authorList>
    </citation>
    <scope>NUCLEOTIDE SEQUENCE</scope>
</reference>
<dbReference type="SUPFAM" id="SSF52266">
    <property type="entry name" value="SGNH hydrolase"/>
    <property type="match status" value="1"/>
</dbReference>
<dbReference type="InterPro" id="IPR036514">
    <property type="entry name" value="SGNH_hydro_sf"/>
</dbReference>
<dbReference type="GO" id="GO:0016042">
    <property type="term" value="P:lipid catabolic process"/>
    <property type="evidence" value="ECO:0007669"/>
    <property type="project" value="UniProtKB-KW"/>
</dbReference>